<dbReference type="InterPro" id="IPR057246">
    <property type="entry name" value="CARBOXYPEPT_ZN_1"/>
</dbReference>
<evidence type="ECO:0000259" key="14">
    <source>
        <dbReference type="PROSITE" id="PS52035"/>
    </source>
</evidence>
<evidence type="ECO:0000313" key="16">
    <source>
        <dbReference type="Proteomes" id="UP000196158"/>
    </source>
</evidence>
<evidence type="ECO:0000256" key="2">
    <source>
        <dbReference type="ARBA" id="ARBA00004613"/>
    </source>
</evidence>
<keyword evidence="4" id="KW-0964">Secreted</keyword>
<dbReference type="GO" id="GO:0008270">
    <property type="term" value="F:zinc ion binding"/>
    <property type="evidence" value="ECO:0007669"/>
    <property type="project" value="InterPro"/>
</dbReference>
<evidence type="ECO:0000256" key="1">
    <source>
        <dbReference type="ARBA" id="ARBA00001947"/>
    </source>
</evidence>
<dbReference type="Gene3D" id="3.40.630.10">
    <property type="entry name" value="Zn peptidases"/>
    <property type="match status" value="1"/>
</dbReference>
<evidence type="ECO:0000313" key="15">
    <source>
        <dbReference type="EMBL" id="SMN21056.1"/>
    </source>
</evidence>
<keyword evidence="15" id="KW-0645">Protease</keyword>
<evidence type="ECO:0000256" key="13">
    <source>
        <dbReference type="SAM" id="SignalP"/>
    </source>
</evidence>
<dbReference type="PROSITE" id="PS00133">
    <property type="entry name" value="CARBOXYPEPT_ZN_2"/>
    <property type="match status" value="1"/>
</dbReference>
<dbReference type="Proteomes" id="UP000196158">
    <property type="component" value="Unassembled WGS sequence"/>
</dbReference>
<dbReference type="SUPFAM" id="SSF53187">
    <property type="entry name" value="Zn-dependent exopeptidases"/>
    <property type="match status" value="1"/>
</dbReference>
<comment type="similarity">
    <text evidence="3 12">Belongs to the peptidase M14 family.</text>
</comment>
<dbReference type="EMBL" id="FXLY01000007">
    <property type="protein sequence ID" value="SMN21056.1"/>
    <property type="molecule type" value="Genomic_DNA"/>
</dbReference>
<dbReference type="InterPro" id="IPR057247">
    <property type="entry name" value="CARBOXYPEPT_ZN_2"/>
</dbReference>
<feature type="signal peptide" evidence="13">
    <location>
        <begin position="1"/>
        <end position="21"/>
    </location>
</feature>
<gene>
    <name evidence="15" type="ORF">KASA_0L00726G</name>
</gene>
<feature type="domain" description="Peptidase M14" evidence="14">
    <location>
        <begin position="150"/>
        <end position="455"/>
    </location>
</feature>
<evidence type="ECO:0000256" key="6">
    <source>
        <dbReference type="ARBA" id="ARBA00022729"/>
    </source>
</evidence>
<evidence type="ECO:0000256" key="4">
    <source>
        <dbReference type="ARBA" id="ARBA00022525"/>
    </source>
</evidence>
<dbReference type="PANTHER" id="PTHR11705:SF147">
    <property type="entry name" value="INACTIVE METALLOCARBOXYPEPTIDASE ECM14"/>
    <property type="match status" value="1"/>
</dbReference>
<evidence type="ECO:0000256" key="11">
    <source>
        <dbReference type="ARBA" id="ARBA00026213"/>
    </source>
</evidence>
<proteinExistence type="inferred from homology"/>
<dbReference type="InterPro" id="IPR000834">
    <property type="entry name" value="Peptidase_M14"/>
</dbReference>
<evidence type="ECO:0000256" key="12">
    <source>
        <dbReference type="PROSITE-ProRule" id="PRU01379"/>
    </source>
</evidence>
<keyword evidence="8" id="KW-1015">Disulfide bond</keyword>
<keyword evidence="15" id="KW-0482">Metalloprotease</keyword>
<sequence>MWSVRIKAILVNCLMVLPSVCQMVDNSNNDEDLQQRDYSNEQVYRIYSDNTTELLNDIIFPIVEKTNYDIWLRNSKFIDIQLFKDDMINIIDSQVGKKLNYEIFVEDINQKIEETMPSKKINNHDDDEQINFNIDDENISEMLGDVFFNEYRNLNTIEIWLKLLQETFPDFVKVEEIGKTSQGHSLNVIHISAHNYIDNPDKKTIVITGGLHAREWISISTACYTMYELLLNYGKDKKATKYLDSLDFIFVPVFNPDGYDYSWTTDRLWRKNRQNTSIETCPGIDIDRSFGFQWVKSHEYPCSESYNGEAPFEAQEAQYWDIYLREIKKDYKIFGYLDLHSYSEEILYPYGYSCDALPRDIENLLELAFGLAKAIRLTTRKNYDVIAACKDSGSDLTPGIGGGTALDYMYHNRARWALQLKLRDSGNHGFLLPSKYIKPVGRETYASLMYFCGFILNPEM</sequence>
<comment type="cofactor">
    <cofactor evidence="1">
        <name>Zn(2+)</name>
        <dbReference type="ChEBI" id="CHEBI:29105"/>
    </cofactor>
</comment>
<dbReference type="FunFam" id="3.40.630.10:FF:000060">
    <property type="entry name" value="Putative metallocarboxypeptidase ecm14"/>
    <property type="match status" value="1"/>
</dbReference>
<evidence type="ECO:0000256" key="8">
    <source>
        <dbReference type="ARBA" id="ARBA00023157"/>
    </source>
</evidence>
<evidence type="ECO:0000256" key="3">
    <source>
        <dbReference type="ARBA" id="ARBA00005988"/>
    </source>
</evidence>
<dbReference type="GO" id="GO:0006508">
    <property type="term" value="P:proteolysis"/>
    <property type="evidence" value="ECO:0007669"/>
    <property type="project" value="UniProtKB-KW"/>
</dbReference>
<reference evidence="15 16" key="1">
    <citation type="submission" date="2017-04" db="EMBL/GenBank/DDBJ databases">
        <authorList>
            <person name="Afonso C.L."/>
            <person name="Miller P.J."/>
            <person name="Scott M.A."/>
            <person name="Spackman E."/>
            <person name="Goraichik I."/>
            <person name="Dimitrov K.M."/>
            <person name="Suarez D.L."/>
            <person name="Swayne D.E."/>
        </authorList>
    </citation>
    <scope>NUCLEOTIDE SEQUENCE [LARGE SCALE GENOMIC DNA]</scope>
</reference>
<dbReference type="SMART" id="SM00631">
    <property type="entry name" value="Zn_pept"/>
    <property type="match status" value="1"/>
</dbReference>
<evidence type="ECO:0000256" key="10">
    <source>
        <dbReference type="ARBA" id="ARBA00026187"/>
    </source>
</evidence>
<dbReference type="OrthoDB" id="3626597at2759"/>
<keyword evidence="5" id="KW-0479">Metal-binding</keyword>
<dbReference type="GO" id="GO:0004181">
    <property type="term" value="F:metallocarboxypeptidase activity"/>
    <property type="evidence" value="ECO:0007669"/>
    <property type="project" value="InterPro"/>
</dbReference>
<keyword evidence="7" id="KW-0862">Zinc</keyword>
<keyword evidence="6 13" id="KW-0732">Signal</keyword>
<dbReference type="PANTHER" id="PTHR11705">
    <property type="entry name" value="PROTEASE FAMILY M14 CARBOXYPEPTIDASE A,B"/>
    <property type="match status" value="1"/>
</dbReference>
<evidence type="ECO:0000256" key="5">
    <source>
        <dbReference type="ARBA" id="ARBA00022723"/>
    </source>
</evidence>
<keyword evidence="16" id="KW-1185">Reference proteome</keyword>
<feature type="chain" id="PRO_5013027719" description="Inactive metallocarboxypeptidase ECM14" evidence="13">
    <location>
        <begin position="22"/>
        <end position="460"/>
    </location>
</feature>
<organism evidence="15 16">
    <name type="scientific">Maudiozyma saulgeensis</name>
    <dbReference type="NCBI Taxonomy" id="1789683"/>
    <lineage>
        <taxon>Eukaryota</taxon>
        <taxon>Fungi</taxon>
        <taxon>Dikarya</taxon>
        <taxon>Ascomycota</taxon>
        <taxon>Saccharomycotina</taxon>
        <taxon>Saccharomycetes</taxon>
        <taxon>Saccharomycetales</taxon>
        <taxon>Saccharomycetaceae</taxon>
        <taxon>Maudiozyma</taxon>
    </lineage>
</organism>
<keyword evidence="15" id="KW-0121">Carboxypeptidase</keyword>
<comment type="caution">
    <text evidence="12">Lacks conserved residue(s) required for the propagation of feature annotation.</text>
</comment>
<dbReference type="GO" id="GO:0005576">
    <property type="term" value="C:extracellular region"/>
    <property type="evidence" value="ECO:0007669"/>
    <property type="project" value="UniProtKB-SubCell"/>
</dbReference>
<dbReference type="PROSITE" id="PS52035">
    <property type="entry name" value="PEPTIDASE_M14"/>
    <property type="match status" value="1"/>
</dbReference>
<accession>A0A1X7R742</accession>
<dbReference type="PROSITE" id="PS00132">
    <property type="entry name" value="CARBOXYPEPT_ZN_1"/>
    <property type="match status" value="1"/>
</dbReference>
<evidence type="ECO:0000256" key="7">
    <source>
        <dbReference type="ARBA" id="ARBA00022833"/>
    </source>
</evidence>
<dbReference type="CDD" id="cd03860">
    <property type="entry name" value="M14_CP_A-B_like"/>
    <property type="match status" value="1"/>
</dbReference>
<dbReference type="SUPFAM" id="SSF54897">
    <property type="entry name" value="Protease propeptides/inhibitors"/>
    <property type="match status" value="1"/>
</dbReference>
<keyword evidence="15" id="KW-0378">Hydrolase</keyword>
<comment type="subcellular location">
    <subcellularLocation>
        <location evidence="2">Secreted</location>
    </subcellularLocation>
</comment>
<evidence type="ECO:0000256" key="9">
    <source>
        <dbReference type="ARBA" id="ARBA00025210"/>
    </source>
</evidence>
<name>A0A1X7R742_9SACH</name>
<protein>
    <recommendedName>
        <fullName evidence="10">Inactive metallocarboxypeptidase ECM14</fullName>
    </recommendedName>
    <alternativeName>
        <fullName evidence="11">Inactive metallocarboxypeptidase ecm14</fullName>
    </alternativeName>
</protein>
<comment type="function">
    <text evidence="9">Inactive carboxypeptidase that may play a role in cell wall organization and biogenesis.</text>
</comment>
<dbReference type="Pfam" id="PF00246">
    <property type="entry name" value="Peptidase_M14"/>
    <property type="match status" value="1"/>
</dbReference>
<dbReference type="PRINTS" id="PR00765">
    <property type="entry name" value="CRBOXYPTASEA"/>
</dbReference>
<dbReference type="STRING" id="1789683.A0A1X7R742"/>
<dbReference type="AlphaFoldDB" id="A0A1X7R742"/>